<evidence type="ECO:0000313" key="2">
    <source>
        <dbReference type="Proteomes" id="UP000315471"/>
    </source>
</evidence>
<comment type="caution">
    <text evidence="1">The sequence shown here is derived from an EMBL/GenBank/DDBJ whole genome shotgun (WGS) entry which is preliminary data.</text>
</comment>
<gene>
    <name evidence="1" type="ORF">Q31b_53490</name>
</gene>
<reference evidence="1 2" key="1">
    <citation type="submission" date="2019-02" db="EMBL/GenBank/DDBJ databases">
        <title>Deep-cultivation of Planctomycetes and their phenomic and genomic characterization uncovers novel biology.</title>
        <authorList>
            <person name="Wiegand S."/>
            <person name="Jogler M."/>
            <person name="Boedeker C."/>
            <person name="Pinto D."/>
            <person name="Vollmers J."/>
            <person name="Rivas-Marin E."/>
            <person name="Kohn T."/>
            <person name="Peeters S.H."/>
            <person name="Heuer A."/>
            <person name="Rast P."/>
            <person name="Oberbeckmann S."/>
            <person name="Bunk B."/>
            <person name="Jeske O."/>
            <person name="Meyerdierks A."/>
            <person name="Storesund J.E."/>
            <person name="Kallscheuer N."/>
            <person name="Luecker S."/>
            <person name="Lage O.M."/>
            <person name="Pohl T."/>
            <person name="Merkel B.J."/>
            <person name="Hornburger P."/>
            <person name="Mueller R.-W."/>
            <person name="Bruemmer F."/>
            <person name="Labrenz M."/>
            <person name="Spormann A.M."/>
            <person name="Op Den Camp H."/>
            <person name="Overmann J."/>
            <person name="Amann R."/>
            <person name="Jetten M.S.M."/>
            <person name="Mascher T."/>
            <person name="Medema M.H."/>
            <person name="Devos D.P."/>
            <person name="Kaster A.-K."/>
            <person name="Ovreas L."/>
            <person name="Rohde M."/>
            <person name="Galperin M.Y."/>
            <person name="Jogler C."/>
        </authorList>
    </citation>
    <scope>NUCLEOTIDE SEQUENCE [LARGE SCALE GENOMIC DNA]</scope>
    <source>
        <strain evidence="1 2">Q31b</strain>
    </source>
</reference>
<proteinExistence type="predicted"/>
<dbReference type="SUPFAM" id="SSF109854">
    <property type="entry name" value="DinB/YfiT-like putative metalloenzymes"/>
    <property type="match status" value="1"/>
</dbReference>
<dbReference type="InterPro" id="IPR034660">
    <property type="entry name" value="DinB/YfiT-like"/>
</dbReference>
<dbReference type="AlphaFoldDB" id="A0A5C6DDD9"/>
<sequence length="179" mass="19500">MPTNQSTHSIGQMLTASVHAGLSYAERLTTDVSPEQFARFARIGDTVIESNHAAFNYGHLSLYACRIIETVGGDPTPYLPSAEFTKVFSRDTNCVDDADGTIYPPMDAIVEALVTGYKAVAQALAEAEDDLFRSPNVNEAMRERFPTNGAMLGFYVGGHFMMHMGQTSAWRRAMGLGPV</sequence>
<evidence type="ECO:0008006" key="3">
    <source>
        <dbReference type="Google" id="ProtNLM"/>
    </source>
</evidence>
<dbReference type="Gene3D" id="1.20.120.450">
    <property type="entry name" value="dinb family like domain"/>
    <property type="match status" value="1"/>
</dbReference>
<dbReference type="RefSeq" id="WP_231617839.1">
    <property type="nucleotide sequence ID" value="NZ_SJPY01000010.1"/>
</dbReference>
<protein>
    <recommendedName>
        <fullName evidence="3">DinB superfamily protein</fullName>
    </recommendedName>
</protein>
<keyword evidence="2" id="KW-1185">Reference proteome</keyword>
<dbReference type="Proteomes" id="UP000315471">
    <property type="component" value="Unassembled WGS sequence"/>
</dbReference>
<dbReference type="EMBL" id="SJPY01000010">
    <property type="protein sequence ID" value="TWU35253.1"/>
    <property type="molecule type" value="Genomic_DNA"/>
</dbReference>
<evidence type="ECO:0000313" key="1">
    <source>
        <dbReference type="EMBL" id="TWU35253.1"/>
    </source>
</evidence>
<organism evidence="1 2">
    <name type="scientific">Novipirellula aureliae</name>
    <dbReference type="NCBI Taxonomy" id="2527966"/>
    <lineage>
        <taxon>Bacteria</taxon>
        <taxon>Pseudomonadati</taxon>
        <taxon>Planctomycetota</taxon>
        <taxon>Planctomycetia</taxon>
        <taxon>Pirellulales</taxon>
        <taxon>Pirellulaceae</taxon>
        <taxon>Novipirellula</taxon>
    </lineage>
</organism>
<accession>A0A5C6DDD9</accession>
<name>A0A5C6DDD9_9BACT</name>